<dbReference type="Gene3D" id="2.70.98.10">
    <property type="match status" value="1"/>
</dbReference>
<protein>
    <recommendedName>
        <fullName evidence="4">Putative glucose-6-phosphate 1-epimerase</fullName>
        <ecNumber evidence="4">5.1.3.15</ecNumber>
    </recommendedName>
</protein>
<accession>A0ABQ2PGF3</accession>
<dbReference type="EMBL" id="BMLY01000001">
    <property type="protein sequence ID" value="GGP24672.1"/>
    <property type="molecule type" value="Genomic_DNA"/>
</dbReference>
<reference evidence="6" key="1">
    <citation type="journal article" date="2019" name="Int. J. Syst. Evol. Microbiol.">
        <title>The Global Catalogue of Microorganisms (GCM) 10K type strain sequencing project: providing services to taxonomists for standard genome sequencing and annotation.</title>
        <authorList>
            <consortium name="The Broad Institute Genomics Platform"/>
            <consortium name="The Broad Institute Genome Sequencing Center for Infectious Disease"/>
            <person name="Wu L."/>
            <person name="Ma J."/>
        </authorList>
    </citation>
    <scope>NUCLEOTIDE SEQUENCE [LARGE SCALE GENOMIC DNA]</scope>
    <source>
        <strain evidence="6">CGMCC 1.8860</strain>
    </source>
</reference>
<name>A0ABQ2PGF3_9NEIS</name>
<dbReference type="Proteomes" id="UP000621859">
    <property type="component" value="Unassembled WGS sequence"/>
</dbReference>
<keyword evidence="6" id="KW-1185">Reference proteome</keyword>
<dbReference type="CDD" id="cd09020">
    <property type="entry name" value="D-hex-6-P-epi_like"/>
    <property type="match status" value="1"/>
</dbReference>
<comment type="catalytic activity">
    <reaction evidence="1">
        <text>alpha-D-glucose 6-phosphate = beta-D-glucose 6-phosphate</text>
        <dbReference type="Rhea" id="RHEA:16249"/>
        <dbReference type="ChEBI" id="CHEBI:58225"/>
        <dbReference type="ChEBI" id="CHEBI:58247"/>
        <dbReference type="EC" id="5.1.3.15"/>
    </reaction>
</comment>
<dbReference type="InterPro" id="IPR008183">
    <property type="entry name" value="Aldose_1/G6P_1-epimerase"/>
</dbReference>
<dbReference type="PANTHER" id="PTHR11122">
    <property type="entry name" value="APOSPORY-ASSOCIATED PROTEIN C-RELATED"/>
    <property type="match status" value="1"/>
</dbReference>
<dbReference type="RefSeq" id="WP_188688338.1">
    <property type="nucleotide sequence ID" value="NZ_BMLY01000001.1"/>
</dbReference>
<evidence type="ECO:0000313" key="6">
    <source>
        <dbReference type="Proteomes" id="UP000621859"/>
    </source>
</evidence>
<dbReference type="InterPro" id="IPR025532">
    <property type="entry name" value="G6P_1-epimerase"/>
</dbReference>
<proteinExistence type="inferred from homology"/>
<evidence type="ECO:0000256" key="1">
    <source>
        <dbReference type="ARBA" id="ARBA00001096"/>
    </source>
</evidence>
<keyword evidence="3 4" id="KW-0413">Isomerase</keyword>
<dbReference type="EC" id="5.1.3.15" evidence="4"/>
<evidence type="ECO:0000256" key="3">
    <source>
        <dbReference type="ARBA" id="ARBA00023235"/>
    </source>
</evidence>
<evidence type="ECO:0000313" key="5">
    <source>
        <dbReference type="EMBL" id="GGP24672.1"/>
    </source>
</evidence>
<dbReference type="InterPro" id="IPR014718">
    <property type="entry name" value="GH-type_carb-bd"/>
</dbReference>
<dbReference type="SUPFAM" id="SSF74650">
    <property type="entry name" value="Galactose mutarotase-like"/>
    <property type="match status" value="1"/>
</dbReference>
<sequence>MSLSQTEQQILASVPGLAVVSSTGTYAGAGLDLLTVENAGGQATIALQGAHVVSFVPRSGEDVMWISPNSQFTPGEAIRGGIPLCLPWFGPHPQDEDKPKHGFARNEIWTLVEASQTATDVTRVTLELRDNDATRALWPHAFVYRLEISVGKVLHLDLAIEHKGDAPQLHSLALHTYFNVGKVTDAVITGLAGTTFIDTIPKEKPRHKQEGDVQLVGPTDRVYLDVPRTQHINTPARSIKIDSVDTHCAIVWNAWTNADKIADIGPGNYVGYLCVERGDAWEFSPTLQPGQIHHATMTLSVE</sequence>
<evidence type="ECO:0000256" key="2">
    <source>
        <dbReference type="ARBA" id="ARBA00005866"/>
    </source>
</evidence>
<dbReference type="PANTHER" id="PTHR11122:SF13">
    <property type="entry name" value="GLUCOSE-6-PHOSPHATE 1-EPIMERASE"/>
    <property type="match status" value="1"/>
</dbReference>
<organism evidence="5 6">
    <name type="scientific">Silvimonas amylolytica</name>
    <dbReference type="NCBI Taxonomy" id="449663"/>
    <lineage>
        <taxon>Bacteria</taxon>
        <taxon>Pseudomonadati</taxon>
        <taxon>Pseudomonadota</taxon>
        <taxon>Betaproteobacteria</taxon>
        <taxon>Neisseriales</taxon>
        <taxon>Chitinibacteraceae</taxon>
        <taxon>Silvimonas</taxon>
    </lineage>
</organism>
<dbReference type="PIRSF" id="PIRSF016020">
    <property type="entry name" value="PHexose_mutarotase"/>
    <property type="match status" value="1"/>
</dbReference>
<gene>
    <name evidence="5" type="ORF">GCM10010971_04910</name>
</gene>
<comment type="caution">
    <text evidence="5">The sequence shown here is derived from an EMBL/GenBank/DDBJ whole genome shotgun (WGS) entry which is preliminary data.</text>
</comment>
<comment type="similarity">
    <text evidence="2 4">Belongs to the glucose-6-phosphate 1-epimerase family.</text>
</comment>
<dbReference type="InterPro" id="IPR011013">
    <property type="entry name" value="Gal_mutarotase_sf_dom"/>
</dbReference>
<dbReference type="Pfam" id="PF01263">
    <property type="entry name" value="Aldose_epim"/>
    <property type="match status" value="1"/>
</dbReference>
<evidence type="ECO:0000256" key="4">
    <source>
        <dbReference type="PIRNR" id="PIRNR016020"/>
    </source>
</evidence>